<dbReference type="PANTHER" id="PTHR43095">
    <property type="entry name" value="SUGAR KINASE"/>
    <property type="match status" value="1"/>
</dbReference>
<dbReference type="InterPro" id="IPR043129">
    <property type="entry name" value="ATPase_NBD"/>
</dbReference>
<keyword evidence="3 6" id="KW-0418">Kinase</keyword>
<keyword evidence="7" id="KW-1185">Reference proteome</keyword>
<dbReference type="SUPFAM" id="SSF53067">
    <property type="entry name" value="Actin-like ATPase domain"/>
    <property type="match status" value="2"/>
</dbReference>
<dbReference type="Gene3D" id="3.30.420.40">
    <property type="match status" value="2"/>
</dbReference>
<name>A0A926IHL8_9FIRM</name>
<comment type="similarity">
    <text evidence="1">Belongs to the FGGY kinase family.</text>
</comment>
<proteinExistence type="inferred from homology"/>
<dbReference type="EMBL" id="JACRTD010000004">
    <property type="protein sequence ID" value="MBC8585270.1"/>
    <property type="molecule type" value="Genomic_DNA"/>
</dbReference>
<dbReference type="CDD" id="cd07802">
    <property type="entry name" value="ASKHA_NBD_FGGY_EcLyxK-like"/>
    <property type="match status" value="1"/>
</dbReference>
<accession>A0A926IHL8</accession>
<evidence type="ECO:0000256" key="1">
    <source>
        <dbReference type="ARBA" id="ARBA00009156"/>
    </source>
</evidence>
<dbReference type="AlphaFoldDB" id="A0A926IHL8"/>
<gene>
    <name evidence="6" type="ORF">H8705_06705</name>
</gene>
<protein>
    <submittedName>
        <fullName evidence="6">Carbohydrate kinase</fullName>
    </submittedName>
</protein>
<evidence type="ECO:0000256" key="3">
    <source>
        <dbReference type="ARBA" id="ARBA00022777"/>
    </source>
</evidence>
<dbReference type="Proteomes" id="UP000623678">
    <property type="component" value="Unassembled WGS sequence"/>
</dbReference>
<dbReference type="GO" id="GO:0016301">
    <property type="term" value="F:kinase activity"/>
    <property type="evidence" value="ECO:0007669"/>
    <property type="project" value="UniProtKB-KW"/>
</dbReference>
<dbReference type="RefSeq" id="WP_262395054.1">
    <property type="nucleotide sequence ID" value="NZ_JACRTD010000004.1"/>
</dbReference>
<dbReference type="Pfam" id="PF00370">
    <property type="entry name" value="FGGY_N"/>
    <property type="match status" value="1"/>
</dbReference>
<evidence type="ECO:0000259" key="4">
    <source>
        <dbReference type="Pfam" id="PF00370"/>
    </source>
</evidence>
<keyword evidence="2" id="KW-0808">Transferase</keyword>
<dbReference type="InterPro" id="IPR000577">
    <property type="entry name" value="Carb_kinase_FGGY"/>
</dbReference>
<dbReference type="Pfam" id="PF02782">
    <property type="entry name" value="FGGY_C"/>
    <property type="match status" value="1"/>
</dbReference>
<evidence type="ECO:0000259" key="5">
    <source>
        <dbReference type="Pfam" id="PF02782"/>
    </source>
</evidence>
<dbReference type="InterPro" id="IPR018485">
    <property type="entry name" value="FGGY_C"/>
</dbReference>
<dbReference type="PIRSF" id="PIRSF000538">
    <property type="entry name" value="GlpK"/>
    <property type="match status" value="1"/>
</dbReference>
<evidence type="ECO:0000313" key="6">
    <source>
        <dbReference type="EMBL" id="MBC8585270.1"/>
    </source>
</evidence>
<evidence type="ECO:0000256" key="2">
    <source>
        <dbReference type="ARBA" id="ARBA00022679"/>
    </source>
</evidence>
<organism evidence="6 7">
    <name type="scientific">Youxingia wuxianensis</name>
    <dbReference type="NCBI Taxonomy" id="2763678"/>
    <lineage>
        <taxon>Bacteria</taxon>
        <taxon>Bacillati</taxon>
        <taxon>Bacillota</taxon>
        <taxon>Clostridia</taxon>
        <taxon>Eubacteriales</taxon>
        <taxon>Oscillospiraceae</taxon>
        <taxon>Youxingia</taxon>
    </lineage>
</organism>
<dbReference type="GO" id="GO:0005975">
    <property type="term" value="P:carbohydrate metabolic process"/>
    <property type="evidence" value="ECO:0007669"/>
    <property type="project" value="InterPro"/>
</dbReference>
<dbReference type="InterPro" id="IPR018484">
    <property type="entry name" value="FGGY_N"/>
</dbReference>
<feature type="domain" description="Carbohydrate kinase FGGY C-terminal" evidence="5">
    <location>
        <begin position="261"/>
        <end position="447"/>
    </location>
</feature>
<feature type="domain" description="Carbohydrate kinase FGGY N-terminal" evidence="4">
    <location>
        <begin position="4"/>
        <end position="249"/>
    </location>
</feature>
<reference evidence="6" key="1">
    <citation type="submission" date="2020-08" db="EMBL/GenBank/DDBJ databases">
        <title>Genome public.</title>
        <authorList>
            <person name="Liu C."/>
            <person name="Sun Q."/>
        </authorList>
    </citation>
    <scope>NUCLEOTIDE SEQUENCE</scope>
    <source>
        <strain evidence="6">NSJ-64</strain>
    </source>
</reference>
<comment type="caution">
    <text evidence="6">The sequence shown here is derived from an EMBL/GenBank/DDBJ whole genome shotgun (WGS) entry which is preliminary data.</text>
</comment>
<evidence type="ECO:0000313" key="7">
    <source>
        <dbReference type="Proteomes" id="UP000623678"/>
    </source>
</evidence>
<sequence length="499" mass="54959">MKKYLLGIDNGGSMTKCAVFDLKGNEIAVASVRIPLIEPQAGWTERDLNEVWEGNAKVISEAVKKAGVSPDEIIGIGLTGYGNGICFVDKEGNPVYNGVVSSDNRGADLCTRLADEGVQDAIYHLTYQEFWPAQTAIMMVWFKENMPEVLEKTTYVLSIKDFIRMKLTGNPCYEVTETTCNGLMNIHTQEYDPDIFKALGLSEYMDRMPKYAGVTEVSGRVTEEAAKKTGLTAGIPVAGSCYDVNTGALASGILDDDTLCMIAGTWSINEHLTKELIDGANSIARSYHPDYYILEESSPTSASNFEWFVESFLEPDRPGVSKGTLYDECNRLVDSIPPEDSDVIFIPYLFASATHPDAKGAFFNLTSYNNRGHVIRSIYEGIVFSSKVHVKRLMEGGKTFKSAKLSGGITKSEVWSQMVCDIFQMPLEVSAASEPGALGAAMCAAIAGGAYKNYDEAVKEMVHMKKTYYPNKEKAEIYNKKFAAYEKALAALDFFYTEE</sequence>
<dbReference type="InterPro" id="IPR050406">
    <property type="entry name" value="FGGY_Carb_Kinase"/>
</dbReference>
<dbReference type="PANTHER" id="PTHR43095:SF3">
    <property type="entry name" value="L-XYLULOSE_3-KETO-L-GULONATE KINASE"/>
    <property type="match status" value="1"/>
</dbReference>